<comment type="caution">
    <text evidence="7">The sequence shown here is derived from an EMBL/GenBank/DDBJ whole genome shotgun (WGS) entry which is preliminary data.</text>
</comment>
<proteinExistence type="predicted"/>
<organism evidence="7 8">
    <name type="scientific">Belliella aquatica</name>
    <dbReference type="NCBI Taxonomy" id="1323734"/>
    <lineage>
        <taxon>Bacteria</taxon>
        <taxon>Pseudomonadati</taxon>
        <taxon>Bacteroidota</taxon>
        <taxon>Cytophagia</taxon>
        <taxon>Cytophagales</taxon>
        <taxon>Cyclobacteriaceae</taxon>
        <taxon>Belliella</taxon>
    </lineage>
</organism>
<dbReference type="Pfam" id="PF02656">
    <property type="entry name" value="DUF202"/>
    <property type="match status" value="1"/>
</dbReference>
<evidence type="ECO:0000256" key="1">
    <source>
        <dbReference type="ARBA" id="ARBA00004127"/>
    </source>
</evidence>
<keyword evidence="8" id="KW-1185">Reference proteome</keyword>
<feature type="domain" description="DUF202" evidence="6">
    <location>
        <begin position="21"/>
        <end position="83"/>
    </location>
</feature>
<evidence type="ECO:0000256" key="3">
    <source>
        <dbReference type="ARBA" id="ARBA00022989"/>
    </source>
</evidence>
<dbReference type="RefSeq" id="WP_188439611.1">
    <property type="nucleotide sequence ID" value="NZ_BMFD01000002.1"/>
</dbReference>
<evidence type="ECO:0000259" key="6">
    <source>
        <dbReference type="Pfam" id="PF02656"/>
    </source>
</evidence>
<dbReference type="EMBL" id="BMFD01000002">
    <property type="protein sequence ID" value="GGC30095.1"/>
    <property type="molecule type" value="Genomic_DNA"/>
</dbReference>
<evidence type="ECO:0000313" key="7">
    <source>
        <dbReference type="EMBL" id="GGC30095.1"/>
    </source>
</evidence>
<gene>
    <name evidence="7" type="ORF">GCM10010993_06300</name>
</gene>
<sequence length="93" mass="10843">MEKENFTDDQMIVRDYLARQRTTLANDRTLLSYIRTSLYFLVSGTALMEVNVLNHIRDLGYVAFALSIGLMFLGFFNYFKVKKKLKKGNYIGM</sequence>
<dbReference type="InterPro" id="IPR003807">
    <property type="entry name" value="DUF202"/>
</dbReference>
<reference evidence="8" key="1">
    <citation type="journal article" date="2019" name="Int. J. Syst. Evol. Microbiol.">
        <title>The Global Catalogue of Microorganisms (GCM) 10K type strain sequencing project: providing services to taxonomists for standard genome sequencing and annotation.</title>
        <authorList>
            <consortium name="The Broad Institute Genomics Platform"/>
            <consortium name="The Broad Institute Genome Sequencing Center for Infectious Disease"/>
            <person name="Wu L."/>
            <person name="Ma J."/>
        </authorList>
    </citation>
    <scope>NUCLEOTIDE SEQUENCE [LARGE SCALE GENOMIC DNA]</scope>
    <source>
        <strain evidence="8">CGMCC 1.12479</strain>
    </source>
</reference>
<keyword evidence="3 5" id="KW-1133">Transmembrane helix</keyword>
<accession>A0ABQ1LZ39</accession>
<feature type="transmembrane region" description="Helical" evidence="5">
    <location>
        <begin position="59"/>
        <end position="79"/>
    </location>
</feature>
<evidence type="ECO:0000256" key="5">
    <source>
        <dbReference type="SAM" id="Phobius"/>
    </source>
</evidence>
<evidence type="ECO:0000313" key="8">
    <source>
        <dbReference type="Proteomes" id="UP000635885"/>
    </source>
</evidence>
<feature type="transmembrane region" description="Helical" evidence="5">
    <location>
        <begin position="30"/>
        <end position="47"/>
    </location>
</feature>
<evidence type="ECO:0000256" key="4">
    <source>
        <dbReference type="ARBA" id="ARBA00023136"/>
    </source>
</evidence>
<keyword evidence="4 5" id="KW-0472">Membrane</keyword>
<dbReference type="Proteomes" id="UP000635885">
    <property type="component" value="Unassembled WGS sequence"/>
</dbReference>
<keyword evidence="2 5" id="KW-0812">Transmembrane</keyword>
<evidence type="ECO:0000256" key="2">
    <source>
        <dbReference type="ARBA" id="ARBA00022692"/>
    </source>
</evidence>
<protein>
    <recommendedName>
        <fullName evidence="6">DUF202 domain-containing protein</fullName>
    </recommendedName>
</protein>
<comment type="subcellular location">
    <subcellularLocation>
        <location evidence="1">Endomembrane system</location>
        <topology evidence="1">Multi-pass membrane protein</topology>
    </subcellularLocation>
</comment>
<name>A0ABQ1LZ39_9BACT</name>